<reference evidence="4 5" key="1">
    <citation type="journal article" date="2016" name="Mol. Biol. Evol.">
        <title>Comparative Genomics of Early-Diverging Mushroom-Forming Fungi Provides Insights into the Origins of Lignocellulose Decay Capabilities.</title>
        <authorList>
            <person name="Nagy L.G."/>
            <person name="Riley R."/>
            <person name="Tritt A."/>
            <person name="Adam C."/>
            <person name="Daum C."/>
            <person name="Floudas D."/>
            <person name="Sun H."/>
            <person name="Yadav J.S."/>
            <person name="Pangilinan J."/>
            <person name="Larsson K.H."/>
            <person name="Matsuura K."/>
            <person name="Barry K."/>
            <person name="Labutti K."/>
            <person name="Kuo R."/>
            <person name="Ohm R.A."/>
            <person name="Bhattacharya S.S."/>
            <person name="Shirouzu T."/>
            <person name="Yoshinaga Y."/>
            <person name="Martin F.M."/>
            <person name="Grigoriev I.V."/>
            <person name="Hibbett D.S."/>
        </authorList>
    </citation>
    <scope>NUCLEOTIDE SEQUENCE [LARGE SCALE GENOMIC DNA]</scope>
    <source>
        <strain evidence="4 5">L-15889</strain>
    </source>
</reference>
<feature type="domain" description="AB hydrolase-1" evidence="3">
    <location>
        <begin position="37"/>
        <end position="290"/>
    </location>
</feature>
<sequence>MSLGVTEGYAPLDLPNAGKPCQTYYKIFGDLKSCVTPLIGLHGGPGATMSYMLSLADLAEPSDGIPVVLYDQVGCGGSTLLPEKAGDVNFWTVQLFVDEFHSLMKHLEIKTYDVLGHSWGSMLGQEIAVRQPAGLRRLILSSGLASMKLWEEATRKLLETLAPDVVAKIRNHEAAGTFDSPEYAEAMNVYNKHFVCRLDPHPPEVIATFKALEDPTVYGTMEGPSEFTITGSLKTWDIIPRLFKIKVPILITNGAYDEAADSVIVPVWNVLPRVKWYTFPNSAHMAQWEERAKFMEVISGYLKLE</sequence>
<name>A0A165U4W8_9APHY</name>
<dbReference type="PIRSF" id="PIRSF005539">
    <property type="entry name" value="Pept_S33_TRI_F1"/>
    <property type="match status" value="1"/>
</dbReference>
<evidence type="ECO:0000259" key="3">
    <source>
        <dbReference type="Pfam" id="PF00561"/>
    </source>
</evidence>
<evidence type="ECO:0000256" key="2">
    <source>
        <dbReference type="ARBA" id="ARBA00022801"/>
    </source>
</evidence>
<dbReference type="GO" id="GO:0006508">
    <property type="term" value="P:proteolysis"/>
    <property type="evidence" value="ECO:0007669"/>
    <property type="project" value="InterPro"/>
</dbReference>
<gene>
    <name evidence="4" type="ORF">DAEQUDRAFT_682303</name>
</gene>
<dbReference type="InterPro" id="IPR002410">
    <property type="entry name" value="Peptidase_S33"/>
</dbReference>
<dbReference type="EMBL" id="KV429033">
    <property type="protein sequence ID" value="KZT74402.1"/>
    <property type="molecule type" value="Genomic_DNA"/>
</dbReference>
<dbReference type="PRINTS" id="PR00793">
    <property type="entry name" value="PROAMNOPTASE"/>
</dbReference>
<dbReference type="AlphaFoldDB" id="A0A165U4W8"/>
<dbReference type="SUPFAM" id="SSF53474">
    <property type="entry name" value="alpha/beta-Hydrolases"/>
    <property type="match status" value="1"/>
</dbReference>
<comment type="similarity">
    <text evidence="1">Belongs to the peptidase S33 family.</text>
</comment>
<accession>A0A165U4W8</accession>
<dbReference type="PANTHER" id="PTHR43433:SF5">
    <property type="entry name" value="AB HYDROLASE-1 DOMAIN-CONTAINING PROTEIN"/>
    <property type="match status" value="1"/>
</dbReference>
<organism evidence="4 5">
    <name type="scientific">Daedalea quercina L-15889</name>
    <dbReference type="NCBI Taxonomy" id="1314783"/>
    <lineage>
        <taxon>Eukaryota</taxon>
        <taxon>Fungi</taxon>
        <taxon>Dikarya</taxon>
        <taxon>Basidiomycota</taxon>
        <taxon>Agaricomycotina</taxon>
        <taxon>Agaricomycetes</taxon>
        <taxon>Polyporales</taxon>
        <taxon>Fomitopsis</taxon>
    </lineage>
</organism>
<dbReference type="OrthoDB" id="190201at2759"/>
<dbReference type="NCBIfam" id="TIGR01250">
    <property type="entry name" value="pro_imino_pep_2"/>
    <property type="match status" value="1"/>
</dbReference>
<protein>
    <submittedName>
        <fullName evidence="4">Proline-specific peptidase</fullName>
    </submittedName>
</protein>
<evidence type="ECO:0000313" key="4">
    <source>
        <dbReference type="EMBL" id="KZT74402.1"/>
    </source>
</evidence>
<dbReference type="InterPro" id="IPR000073">
    <property type="entry name" value="AB_hydrolase_1"/>
</dbReference>
<dbReference type="Proteomes" id="UP000076727">
    <property type="component" value="Unassembled WGS sequence"/>
</dbReference>
<dbReference type="InterPro" id="IPR005945">
    <property type="entry name" value="Pro_imino_pep"/>
</dbReference>
<dbReference type="GO" id="GO:0008233">
    <property type="term" value="F:peptidase activity"/>
    <property type="evidence" value="ECO:0007669"/>
    <property type="project" value="InterPro"/>
</dbReference>
<dbReference type="Gene3D" id="3.40.50.1820">
    <property type="entry name" value="alpha/beta hydrolase"/>
    <property type="match status" value="1"/>
</dbReference>
<evidence type="ECO:0000256" key="1">
    <source>
        <dbReference type="ARBA" id="ARBA00010088"/>
    </source>
</evidence>
<proteinExistence type="inferred from homology"/>
<keyword evidence="2" id="KW-0378">Hydrolase</keyword>
<evidence type="ECO:0000313" key="5">
    <source>
        <dbReference type="Proteomes" id="UP000076727"/>
    </source>
</evidence>
<dbReference type="Pfam" id="PF00561">
    <property type="entry name" value="Abhydrolase_1"/>
    <property type="match status" value="1"/>
</dbReference>
<dbReference type="InterPro" id="IPR050471">
    <property type="entry name" value="AB_hydrolase"/>
</dbReference>
<dbReference type="PANTHER" id="PTHR43433">
    <property type="entry name" value="HYDROLASE, ALPHA/BETA FOLD FAMILY PROTEIN"/>
    <property type="match status" value="1"/>
</dbReference>
<keyword evidence="5" id="KW-1185">Reference proteome</keyword>
<dbReference type="InterPro" id="IPR029058">
    <property type="entry name" value="AB_hydrolase_fold"/>
</dbReference>